<name>A0A2P2QWK4_RHIMU</name>
<organism evidence="1">
    <name type="scientific">Rhizophora mucronata</name>
    <name type="common">Asiatic mangrove</name>
    <dbReference type="NCBI Taxonomy" id="61149"/>
    <lineage>
        <taxon>Eukaryota</taxon>
        <taxon>Viridiplantae</taxon>
        <taxon>Streptophyta</taxon>
        <taxon>Embryophyta</taxon>
        <taxon>Tracheophyta</taxon>
        <taxon>Spermatophyta</taxon>
        <taxon>Magnoliopsida</taxon>
        <taxon>eudicotyledons</taxon>
        <taxon>Gunneridae</taxon>
        <taxon>Pentapetalae</taxon>
        <taxon>rosids</taxon>
        <taxon>fabids</taxon>
        <taxon>Malpighiales</taxon>
        <taxon>Rhizophoraceae</taxon>
        <taxon>Rhizophora</taxon>
    </lineage>
</organism>
<reference evidence="1" key="1">
    <citation type="submission" date="2018-02" db="EMBL/GenBank/DDBJ databases">
        <title>Rhizophora mucronata_Transcriptome.</title>
        <authorList>
            <person name="Meera S.P."/>
            <person name="Sreeshan A."/>
            <person name="Augustine A."/>
        </authorList>
    </citation>
    <scope>NUCLEOTIDE SEQUENCE</scope>
    <source>
        <tissue evidence="1">Leaf</tissue>
    </source>
</reference>
<protein>
    <submittedName>
        <fullName evidence="1">Uncharacterized protein</fullName>
    </submittedName>
</protein>
<sequence length="44" mass="5162">MINKLILNLPNLDVRLENIEFGNKFLHTFHLFSDLLPRSVVARI</sequence>
<dbReference type="EMBL" id="GGEC01090869">
    <property type="protein sequence ID" value="MBX71353.1"/>
    <property type="molecule type" value="Transcribed_RNA"/>
</dbReference>
<evidence type="ECO:0000313" key="1">
    <source>
        <dbReference type="EMBL" id="MBX71353.1"/>
    </source>
</evidence>
<dbReference type="AlphaFoldDB" id="A0A2P2QWK4"/>
<proteinExistence type="predicted"/>
<accession>A0A2P2QWK4</accession>